<evidence type="ECO:0000256" key="4">
    <source>
        <dbReference type="ARBA" id="ARBA00023163"/>
    </source>
</evidence>
<dbReference type="Pfam" id="PF04542">
    <property type="entry name" value="Sigma70_r2"/>
    <property type="match status" value="1"/>
</dbReference>
<dbReference type="InterPro" id="IPR007627">
    <property type="entry name" value="RNA_pol_sigma70_r2"/>
</dbReference>
<evidence type="ECO:0000256" key="3">
    <source>
        <dbReference type="ARBA" id="ARBA00023082"/>
    </source>
</evidence>
<dbReference type="InterPro" id="IPR013324">
    <property type="entry name" value="RNA_pol_sigma_r3/r4-like"/>
</dbReference>
<dbReference type="SUPFAM" id="SSF88946">
    <property type="entry name" value="Sigma2 domain of RNA polymerase sigma factors"/>
    <property type="match status" value="1"/>
</dbReference>
<name>A0AAE4ALT2_9BACT</name>
<proteinExistence type="inferred from homology"/>
<dbReference type="PANTHER" id="PTHR43133:SF51">
    <property type="entry name" value="RNA POLYMERASE SIGMA FACTOR"/>
    <property type="match status" value="1"/>
</dbReference>
<evidence type="ECO:0000313" key="7">
    <source>
        <dbReference type="EMBL" id="MDQ0288609.1"/>
    </source>
</evidence>
<comment type="caution">
    <text evidence="7">The sequence shown here is derived from an EMBL/GenBank/DDBJ whole genome shotgun (WGS) entry which is preliminary data.</text>
</comment>
<dbReference type="AlphaFoldDB" id="A0AAE4ALT2"/>
<organism evidence="7 8">
    <name type="scientific">Oligosphaera ethanolica</name>
    <dbReference type="NCBI Taxonomy" id="760260"/>
    <lineage>
        <taxon>Bacteria</taxon>
        <taxon>Pseudomonadati</taxon>
        <taxon>Lentisphaerota</taxon>
        <taxon>Oligosphaeria</taxon>
        <taxon>Oligosphaerales</taxon>
        <taxon>Oligosphaeraceae</taxon>
        <taxon>Oligosphaera</taxon>
    </lineage>
</organism>
<sequence>MMFFPDHHAEEQFDMLIRSRLSLFRGLARRILTNAADVDDAVQTALSKAWLRRRSFRDDAALASWVARIVINQSYDILRQQQREQRKLTAFANDHSVGTQETDDDLQRLDRAIAKLPELYRQTVHIAILGDIDTASAADLLGCSANTLYQRIHKAKELLRKSMSHE</sequence>
<dbReference type="InterPro" id="IPR039425">
    <property type="entry name" value="RNA_pol_sigma-70-like"/>
</dbReference>
<accession>A0AAE4ALT2</accession>
<feature type="domain" description="RNA polymerase sigma factor 70 region 4 type 2" evidence="6">
    <location>
        <begin position="107"/>
        <end position="159"/>
    </location>
</feature>
<gene>
    <name evidence="7" type="ORF">J3R75_000716</name>
</gene>
<dbReference type="GO" id="GO:0016987">
    <property type="term" value="F:sigma factor activity"/>
    <property type="evidence" value="ECO:0007669"/>
    <property type="project" value="UniProtKB-KW"/>
</dbReference>
<evidence type="ECO:0000259" key="5">
    <source>
        <dbReference type="Pfam" id="PF04542"/>
    </source>
</evidence>
<keyword evidence="8" id="KW-1185">Reference proteome</keyword>
<dbReference type="Gene3D" id="1.10.10.10">
    <property type="entry name" value="Winged helix-like DNA-binding domain superfamily/Winged helix DNA-binding domain"/>
    <property type="match status" value="1"/>
</dbReference>
<dbReference type="InterPro" id="IPR014284">
    <property type="entry name" value="RNA_pol_sigma-70_dom"/>
</dbReference>
<dbReference type="Pfam" id="PF08281">
    <property type="entry name" value="Sigma70_r4_2"/>
    <property type="match status" value="1"/>
</dbReference>
<dbReference type="PANTHER" id="PTHR43133">
    <property type="entry name" value="RNA POLYMERASE ECF-TYPE SIGMA FACTO"/>
    <property type="match status" value="1"/>
</dbReference>
<dbReference type="NCBIfam" id="TIGR02937">
    <property type="entry name" value="sigma70-ECF"/>
    <property type="match status" value="1"/>
</dbReference>
<dbReference type="Proteomes" id="UP001238163">
    <property type="component" value="Unassembled WGS sequence"/>
</dbReference>
<dbReference type="InterPro" id="IPR013249">
    <property type="entry name" value="RNA_pol_sigma70_r4_t2"/>
</dbReference>
<feature type="domain" description="RNA polymerase sigma-70 region 2" evidence="5">
    <location>
        <begin position="16"/>
        <end position="83"/>
    </location>
</feature>
<comment type="similarity">
    <text evidence="1">Belongs to the sigma-70 factor family. ECF subfamily.</text>
</comment>
<dbReference type="GO" id="GO:0006352">
    <property type="term" value="P:DNA-templated transcription initiation"/>
    <property type="evidence" value="ECO:0007669"/>
    <property type="project" value="InterPro"/>
</dbReference>
<protein>
    <submittedName>
        <fullName evidence="7">RNA polymerase sigma-70 factor (ECF subfamily)</fullName>
    </submittedName>
</protein>
<keyword evidence="2" id="KW-0805">Transcription regulation</keyword>
<dbReference type="RefSeq" id="WP_307259944.1">
    <property type="nucleotide sequence ID" value="NZ_JAUSVL010000001.1"/>
</dbReference>
<dbReference type="InterPro" id="IPR013325">
    <property type="entry name" value="RNA_pol_sigma_r2"/>
</dbReference>
<evidence type="ECO:0000313" key="8">
    <source>
        <dbReference type="Proteomes" id="UP001238163"/>
    </source>
</evidence>
<keyword evidence="3" id="KW-0731">Sigma factor</keyword>
<evidence type="ECO:0000256" key="1">
    <source>
        <dbReference type="ARBA" id="ARBA00010641"/>
    </source>
</evidence>
<dbReference type="Gene3D" id="1.10.1740.10">
    <property type="match status" value="1"/>
</dbReference>
<evidence type="ECO:0000259" key="6">
    <source>
        <dbReference type="Pfam" id="PF08281"/>
    </source>
</evidence>
<reference evidence="7" key="1">
    <citation type="submission" date="2023-07" db="EMBL/GenBank/DDBJ databases">
        <title>Genomic Encyclopedia of Type Strains, Phase IV (KMG-IV): sequencing the most valuable type-strain genomes for metagenomic binning, comparative biology and taxonomic classification.</title>
        <authorList>
            <person name="Goeker M."/>
        </authorList>
    </citation>
    <scope>NUCLEOTIDE SEQUENCE</scope>
    <source>
        <strain evidence="7">DSM 24202</strain>
    </source>
</reference>
<dbReference type="GO" id="GO:0003677">
    <property type="term" value="F:DNA binding"/>
    <property type="evidence" value="ECO:0007669"/>
    <property type="project" value="InterPro"/>
</dbReference>
<dbReference type="EMBL" id="JAUSVL010000001">
    <property type="protein sequence ID" value="MDQ0288609.1"/>
    <property type="molecule type" value="Genomic_DNA"/>
</dbReference>
<dbReference type="InterPro" id="IPR036388">
    <property type="entry name" value="WH-like_DNA-bd_sf"/>
</dbReference>
<evidence type="ECO:0000256" key="2">
    <source>
        <dbReference type="ARBA" id="ARBA00023015"/>
    </source>
</evidence>
<dbReference type="SUPFAM" id="SSF88659">
    <property type="entry name" value="Sigma3 and sigma4 domains of RNA polymerase sigma factors"/>
    <property type="match status" value="1"/>
</dbReference>
<keyword evidence="4" id="KW-0804">Transcription</keyword>